<evidence type="ECO:0000256" key="15">
    <source>
        <dbReference type="ARBA" id="ARBA00037601"/>
    </source>
</evidence>
<keyword evidence="12" id="KW-0969">Cilium</keyword>
<keyword evidence="13" id="KW-0206">Cytoskeleton</keyword>
<evidence type="ECO:0000256" key="17">
    <source>
        <dbReference type="ARBA" id="ARBA00041830"/>
    </source>
</evidence>
<evidence type="ECO:0000256" key="14">
    <source>
        <dbReference type="ARBA" id="ARBA00023273"/>
    </source>
</evidence>
<name>A0ABK0LE12_RAT</name>
<keyword evidence="9" id="KW-0282">Flagellum</keyword>
<sequence length="661" mass="76093">MSASSSGGSPRFPSCGKNGVTSLTQKKVLRTPCGAPSVTVTKSHKRGMKGDTVNVRRSVRVKTKNPPHCLEITPPSSEKLVSVMRLSDLSTEDDDSGHCKMNRYDKKIDSLMNAVGCLKSEVKMQKGERQMAKRFLEERKEELEEVAHELAETEHENTVLRHNIERIKEEKDFTMLQKKHLQQEKECLMSKLVEAEMDGAAAAKQVMALKDTIGKLKTEKQMTCTDINTLTRQKELLLQKLSTFEETNRTLRDLLREQHCKELCLKVPECARQHRPGRERQEDCQDSERLMEQQGALLKRLAEADSEKARLLLLLQDKDKEVEELLQEIQCEKAQAKTASELSKSMESMRGHLQAQLRCKEAENSRLCMQIKNLERSGNQHKAEVEAIMEQLKELKQKGDRDKETLKKAIRAQKERAEKSEEYAEQLHVQLADKDLYVAEALSTLESWRSRYNQVVKDKGDLELEIIVLNDRVTDLVNQQQSLEEKMREDRDSLVERLHRQTAEYSAFKLENERLKASFAPMEDKLNQAHLEVQQLKASVKNYEGMIDNYKSQVMKTRLEADEVAAQLERCDKENKMLKDEMNKEIEAARRQFQSQLADLQQLPDILKITEAKLAECQDQLQGYERKNIDLTAIISDLRSRVRDWQKGSHELARAGARLPR</sequence>
<feature type="coiled-coil region" evidence="19">
    <location>
        <begin position="308"/>
        <end position="423"/>
    </location>
</feature>
<dbReference type="PANTHER" id="PTHR23162:SF8">
    <property type="entry name" value="OUTER DENSE FIBER PROTEIN 2"/>
    <property type="match status" value="1"/>
</dbReference>
<dbReference type="PANTHER" id="PTHR23162">
    <property type="entry name" value="OUTER DENSE FIBER OF SPERM TAILS 2"/>
    <property type="match status" value="1"/>
</dbReference>
<evidence type="ECO:0000313" key="20">
    <source>
        <dbReference type="Ensembl" id="ENSRNOP00000103782.1"/>
    </source>
</evidence>
<evidence type="ECO:0000256" key="9">
    <source>
        <dbReference type="ARBA" id="ARBA00022846"/>
    </source>
</evidence>
<evidence type="ECO:0000256" key="5">
    <source>
        <dbReference type="ARBA" id="ARBA00022473"/>
    </source>
</evidence>
<evidence type="ECO:0000256" key="19">
    <source>
        <dbReference type="SAM" id="Coils"/>
    </source>
</evidence>
<keyword evidence="6" id="KW-0963">Cytoplasm</keyword>
<gene>
    <name evidence="20" type="primary">Odf2</name>
</gene>
<comment type="function">
    <text evidence="15">Seems to be a major component of sperm tail outer dense fibers (ODF). ODFs are filamentous structures located on the outside of the axoneme in the midpiece and principal piece of the mammalian sperm tail and may help to maintain the passive elastic structures and elastic recoil of the sperm tail. May have a modulating influence on sperm motility. Functions as a general scaffold protein that is specifically localized at the distal/subdistal appendages of mother centrioles. Component of the centrosome matrix required for the localization of PLK1 and NIN to the centrosomes. Required for the formation and/or maintenance of normal CETN1 assembly.</text>
</comment>
<proteinExistence type="inferred from homology"/>
<dbReference type="GeneTree" id="ENSGT00530000063497"/>
<evidence type="ECO:0000256" key="12">
    <source>
        <dbReference type="ARBA" id="ARBA00023069"/>
    </source>
</evidence>
<keyword evidence="7" id="KW-0493">Microtubule</keyword>
<evidence type="ECO:0000256" key="13">
    <source>
        <dbReference type="ARBA" id="ARBA00023212"/>
    </source>
</evidence>
<keyword evidence="10" id="KW-0744">Spermatogenesis</keyword>
<keyword evidence="11 19" id="KW-0175">Coiled coil</keyword>
<evidence type="ECO:0000256" key="11">
    <source>
        <dbReference type="ARBA" id="ARBA00023054"/>
    </source>
</evidence>
<keyword evidence="8" id="KW-0221">Differentiation</keyword>
<feature type="coiled-coil region" evidence="19">
    <location>
        <begin position="526"/>
        <end position="634"/>
    </location>
</feature>
<evidence type="ECO:0000256" key="7">
    <source>
        <dbReference type="ARBA" id="ARBA00022701"/>
    </source>
</evidence>
<evidence type="ECO:0000256" key="18">
    <source>
        <dbReference type="ARBA" id="ARBA00043200"/>
    </source>
</evidence>
<dbReference type="Ensembl" id="ENSRNOT00000163360.1">
    <property type="protein sequence ID" value="ENSRNOP00000103782.1"/>
    <property type="gene ID" value="ENSRNOG00000014584.10"/>
</dbReference>
<dbReference type="Proteomes" id="UP000002494">
    <property type="component" value="Chromosome 3"/>
</dbReference>
<reference evidence="20" key="1">
    <citation type="submission" date="2024-01" db="EMBL/GenBank/DDBJ databases">
        <title>GRCr8: a new rat reference genome assembly contstructed from accurate long reads and long range scaffolding.</title>
        <authorList>
            <person name="Doris P.A."/>
            <person name="Kalbfleisch T."/>
            <person name="Li K."/>
            <person name="Howe K."/>
            <person name="Wood J."/>
        </authorList>
    </citation>
    <scope>NUCLEOTIDE SEQUENCE [LARGE SCALE GENOMIC DNA]</scope>
    <source>
        <strain evidence="20">Brown Norway</strain>
    </source>
</reference>
<protein>
    <recommendedName>
        <fullName evidence="16">Outer dense fiber protein 2</fullName>
    </recommendedName>
    <alternativeName>
        <fullName evidence="17">Cenexin</fullName>
    </alternativeName>
    <alternativeName>
        <fullName evidence="18">Outer dense fiber of sperm tails protein 2</fullName>
    </alternativeName>
</protein>
<evidence type="ECO:0000256" key="2">
    <source>
        <dbReference type="ARBA" id="ARBA00004230"/>
    </source>
</evidence>
<accession>A0ABK0LE12</accession>
<evidence type="ECO:0000256" key="3">
    <source>
        <dbReference type="ARBA" id="ARBA00004647"/>
    </source>
</evidence>
<keyword evidence="21" id="KW-1185">Reference proteome</keyword>
<reference evidence="20" key="2">
    <citation type="submission" date="2025-08" db="UniProtKB">
        <authorList>
            <consortium name="Ensembl"/>
        </authorList>
    </citation>
    <scope>IDENTIFICATION</scope>
    <source>
        <strain evidence="20">Brown Norway</strain>
    </source>
</reference>
<comment type="subcellular location">
    <subcellularLocation>
        <location evidence="2">Cell projection</location>
        <location evidence="2">Cilium</location>
        <location evidence="2">Flagellum</location>
    </subcellularLocation>
    <subcellularLocation>
        <location evidence="1">Cytoplasm</location>
        <location evidence="1">Cytoskeleton</location>
        <location evidence="1">Microtubule organizing center</location>
        <location evidence="1">Centrosome</location>
        <location evidence="1">Centriole</location>
    </subcellularLocation>
    <subcellularLocation>
        <location evidence="3">Cytoplasm</location>
        <location evidence="3">Cytoskeleton</location>
        <location evidence="3">Spindle pole</location>
    </subcellularLocation>
</comment>
<evidence type="ECO:0000256" key="6">
    <source>
        <dbReference type="ARBA" id="ARBA00022490"/>
    </source>
</evidence>
<evidence type="ECO:0000256" key="8">
    <source>
        <dbReference type="ARBA" id="ARBA00022782"/>
    </source>
</evidence>
<evidence type="ECO:0000256" key="10">
    <source>
        <dbReference type="ARBA" id="ARBA00022871"/>
    </source>
</evidence>
<evidence type="ECO:0000256" key="16">
    <source>
        <dbReference type="ARBA" id="ARBA00040458"/>
    </source>
</evidence>
<organism evidence="20 21">
    <name type="scientific">Rattus norvegicus</name>
    <name type="common">Rat</name>
    <dbReference type="NCBI Taxonomy" id="10116"/>
    <lineage>
        <taxon>Eukaryota</taxon>
        <taxon>Metazoa</taxon>
        <taxon>Chordata</taxon>
        <taxon>Craniata</taxon>
        <taxon>Vertebrata</taxon>
        <taxon>Euteleostomi</taxon>
        <taxon>Mammalia</taxon>
        <taxon>Eutheria</taxon>
        <taxon>Euarchontoglires</taxon>
        <taxon>Glires</taxon>
        <taxon>Rodentia</taxon>
        <taxon>Myomorpha</taxon>
        <taxon>Muroidea</taxon>
        <taxon>Muridae</taxon>
        <taxon>Murinae</taxon>
        <taxon>Rattus</taxon>
    </lineage>
</organism>
<evidence type="ECO:0000256" key="1">
    <source>
        <dbReference type="ARBA" id="ARBA00004114"/>
    </source>
</evidence>
<dbReference type="InterPro" id="IPR026099">
    <property type="entry name" value="Odf2-rel"/>
</dbReference>
<comment type="similarity">
    <text evidence="4">Belongs to the ODF2 family.</text>
</comment>
<reference evidence="20" key="3">
    <citation type="submission" date="2025-09" db="UniProtKB">
        <authorList>
            <consortium name="Ensembl"/>
        </authorList>
    </citation>
    <scope>IDENTIFICATION</scope>
    <source>
        <strain evidence="20">Brown Norway</strain>
    </source>
</reference>
<dbReference type="RGD" id="3229">
    <property type="gene designation" value="Odf2"/>
</dbReference>
<evidence type="ECO:0000313" key="21">
    <source>
        <dbReference type="Proteomes" id="UP000002494"/>
    </source>
</evidence>
<keyword evidence="5" id="KW-0217">Developmental protein</keyword>
<feature type="coiled-coil region" evidence="19">
    <location>
        <begin position="133"/>
        <end position="198"/>
    </location>
</feature>
<keyword evidence="14" id="KW-0966">Cell projection</keyword>
<evidence type="ECO:0000256" key="4">
    <source>
        <dbReference type="ARBA" id="ARBA00009316"/>
    </source>
</evidence>